<accession>A0A1L8CN20</accession>
<dbReference type="GO" id="GO:0020037">
    <property type="term" value="F:heme binding"/>
    <property type="evidence" value="ECO:0007669"/>
    <property type="project" value="InterPro"/>
</dbReference>
<name>A0A1L8CN20_9PROT</name>
<keyword evidence="3 4" id="KW-0408">Iron</keyword>
<reference evidence="7 8" key="1">
    <citation type="journal article" date="2017" name="Arch. Microbiol.">
        <title>Mariprofundus micogutta sp. nov., a novel iron-oxidizing zetaproteobacterium isolated from a deep-sea hydrothermal field at the Bayonnaise knoll of the Izu-Ogasawara arc, and a description of Mariprofundales ord. nov. and Zetaproteobacteria classis nov.</title>
        <authorList>
            <person name="Makita H."/>
            <person name="Tanaka E."/>
            <person name="Mitsunobu S."/>
            <person name="Miyazaki M."/>
            <person name="Nunoura T."/>
            <person name="Uematsu K."/>
            <person name="Takaki Y."/>
            <person name="Nishi S."/>
            <person name="Shimamura S."/>
            <person name="Takai K."/>
        </authorList>
    </citation>
    <scope>NUCLEOTIDE SEQUENCE [LARGE SCALE GENOMIC DNA]</scope>
    <source>
        <strain evidence="7 8">ET2</strain>
    </source>
</reference>
<evidence type="ECO:0000256" key="4">
    <source>
        <dbReference type="PROSITE-ProRule" id="PRU00433"/>
    </source>
</evidence>
<dbReference type="PROSITE" id="PS51007">
    <property type="entry name" value="CYTC"/>
    <property type="match status" value="1"/>
</dbReference>
<proteinExistence type="predicted"/>
<keyword evidence="1 4" id="KW-0349">Heme</keyword>
<comment type="caution">
    <text evidence="7">The sequence shown here is derived from an EMBL/GenBank/DDBJ whole genome shotgun (WGS) entry which is preliminary data.</text>
</comment>
<dbReference type="GO" id="GO:0046872">
    <property type="term" value="F:metal ion binding"/>
    <property type="evidence" value="ECO:0007669"/>
    <property type="project" value="UniProtKB-KW"/>
</dbReference>
<evidence type="ECO:0000256" key="3">
    <source>
        <dbReference type="ARBA" id="ARBA00023004"/>
    </source>
</evidence>
<dbReference type="AlphaFoldDB" id="A0A1L8CN20"/>
<feature type="domain" description="Cytochrome c" evidence="6">
    <location>
        <begin position="107"/>
        <end position="194"/>
    </location>
</feature>
<evidence type="ECO:0000259" key="6">
    <source>
        <dbReference type="PROSITE" id="PS51007"/>
    </source>
</evidence>
<evidence type="ECO:0000313" key="8">
    <source>
        <dbReference type="Proteomes" id="UP000231632"/>
    </source>
</evidence>
<keyword evidence="5" id="KW-0732">Signal</keyword>
<evidence type="ECO:0000256" key="2">
    <source>
        <dbReference type="ARBA" id="ARBA00022723"/>
    </source>
</evidence>
<dbReference type="EMBL" id="BDFD01000009">
    <property type="protein sequence ID" value="GAV20316.1"/>
    <property type="molecule type" value="Genomic_DNA"/>
</dbReference>
<dbReference type="Pfam" id="PF21342">
    <property type="entry name" value="SoxA-TsdA_cyt-c"/>
    <property type="match status" value="1"/>
</dbReference>
<feature type="chain" id="PRO_5012499128" evidence="5">
    <location>
        <begin position="25"/>
        <end position="203"/>
    </location>
</feature>
<dbReference type="SUPFAM" id="SSF46626">
    <property type="entry name" value="Cytochrome c"/>
    <property type="match status" value="1"/>
</dbReference>
<sequence length="203" mass="22224">MNKPMTLLIALVMSAGMMSSASFAGSHNPCNPCAMKNPCSMNPCSKNPCAMKKSVNPCGMNPCAMKKPANPCAKNPCGMTSNPCAMNPCAANKTTPIRKPAFKSFKEAVTLGKKMWSDESLGTSGMACLSCHSDHELLNLGKNQNYPHFVKMVGDVVTLDQMINYCMVNPMKGKQFEQNSKELTAMAAYFRAYRMEYLQAHRK</sequence>
<protein>
    <submittedName>
        <fullName evidence="7">SoxAX cytochrome complex subunit A</fullName>
    </submittedName>
</protein>
<dbReference type="InterPro" id="IPR036909">
    <property type="entry name" value="Cyt_c-like_dom_sf"/>
</dbReference>
<evidence type="ECO:0000313" key="7">
    <source>
        <dbReference type="EMBL" id="GAV20316.1"/>
    </source>
</evidence>
<dbReference type="Proteomes" id="UP000231632">
    <property type="component" value="Unassembled WGS sequence"/>
</dbReference>
<dbReference type="Gene3D" id="1.10.760.10">
    <property type="entry name" value="Cytochrome c-like domain"/>
    <property type="match status" value="1"/>
</dbReference>
<keyword evidence="2 4" id="KW-0479">Metal-binding</keyword>
<dbReference type="GO" id="GO:0009055">
    <property type="term" value="F:electron transfer activity"/>
    <property type="evidence" value="ECO:0007669"/>
    <property type="project" value="InterPro"/>
</dbReference>
<dbReference type="RefSeq" id="WP_072659637.1">
    <property type="nucleotide sequence ID" value="NZ_BDFD01000009.1"/>
</dbReference>
<feature type="signal peptide" evidence="5">
    <location>
        <begin position="1"/>
        <end position="24"/>
    </location>
</feature>
<evidence type="ECO:0000256" key="1">
    <source>
        <dbReference type="ARBA" id="ARBA00022617"/>
    </source>
</evidence>
<dbReference type="STRING" id="1921010.MMIC_P1281"/>
<dbReference type="InterPro" id="IPR009056">
    <property type="entry name" value="Cyt_c-like_dom"/>
</dbReference>
<organism evidence="7 8">
    <name type="scientific">Mariprofundus micogutta</name>
    <dbReference type="NCBI Taxonomy" id="1921010"/>
    <lineage>
        <taxon>Bacteria</taxon>
        <taxon>Pseudomonadati</taxon>
        <taxon>Pseudomonadota</taxon>
        <taxon>Candidatius Mariprofundia</taxon>
        <taxon>Mariprofundales</taxon>
        <taxon>Mariprofundaceae</taxon>
        <taxon>Mariprofundus</taxon>
    </lineage>
</organism>
<gene>
    <name evidence="7" type="ORF">MMIC_P1281</name>
</gene>
<keyword evidence="8" id="KW-1185">Reference proteome</keyword>
<evidence type="ECO:0000256" key="5">
    <source>
        <dbReference type="SAM" id="SignalP"/>
    </source>
</evidence>